<gene>
    <name evidence="2" type="ORF">HUT08_10390</name>
</gene>
<evidence type="ECO:0000313" key="3">
    <source>
        <dbReference type="Proteomes" id="UP000509303"/>
    </source>
</evidence>
<reference evidence="2 3" key="1">
    <citation type="submission" date="2020-06" db="EMBL/GenBank/DDBJ databases">
        <title>Genome mining for natural products.</title>
        <authorList>
            <person name="Zhang B."/>
            <person name="Shi J."/>
            <person name="Ge H."/>
        </authorList>
    </citation>
    <scope>NUCLEOTIDE SEQUENCE [LARGE SCALE GENOMIC DNA]</scope>
    <source>
        <strain evidence="2 3">NA00687</strain>
    </source>
</reference>
<protein>
    <recommendedName>
        <fullName evidence="4">Type IV toxin-antitoxin system AbiEi family antitoxin domain-containing protein</fullName>
    </recommendedName>
</protein>
<evidence type="ECO:0008006" key="4">
    <source>
        <dbReference type="Google" id="ProtNLM"/>
    </source>
</evidence>
<dbReference type="EMBL" id="CP054929">
    <property type="protein sequence ID" value="QKW49884.1"/>
    <property type="molecule type" value="Genomic_DNA"/>
</dbReference>
<sequence length="338" mass="36050">MTADFTAPRDAAAPRPLGHLSATQRRVLTERQLREHGVPAALVAERGRAGGPWQQLLPGVYLLHPGRPSGEERAEAALLYAAPPGTGPGPRPPAVVTGAAALALHGFTTLPPLAGLDRIDVLVDHAWRPRSTAFVHLLRTAALPRPQHVAGLPVAPVPRALADLVGSLRSADEVRAVLVEAVRGKHCEAGVLVRELALARLLDQPQVAGAIEGLMAEGRAVAEGLLYRMVREYRLPEPVWNVGLCLPGGAYLAGVDAYWPRQAVAVELVAREPQADGRAPWPRDARRREHLAGLGITAIQVTARRLRGGLERQAAIVRTALMASVDREPAASVVILPR</sequence>
<evidence type="ECO:0000256" key="1">
    <source>
        <dbReference type="SAM" id="MobiDB-lite"/>
    </source>
</evidence>
<feature type="region of interest" description="Disordered" evidence="1">
    <location>
        <begin position="1"/>
        <end position="21"/>
    </location>
</feature>
<dbReference type="AlphaFoldDB" id="A0A7H8N5U7"/>
<dbReference type="RefSeq" id="WP_176161619.1">
    <property type="nucleotide sequence ID" value="NZ_CP054929.1"/>
</dbReference>
<proteinExistence type="predicted"/>
<organism evidence="2 3">
    <name type="scientific">Streptomyces buecherae</name>
    <dbReference type="NCBI Taxonomy" id="2763006"/>
    <lineage>
        <taxon>Bacteria</taxon>
        <taxon>Bacillati</taxon>
        <taxon>Actinomycetota</taxon>
        <taxon>Actinomycetes</taxon>
        <taxon>Kitasatosporales</taxon>
        <taxon>Streptomycetaceae</taxon>
        <taxon>Streptomyces</taxon>
    </lineage>
</organism>
<dbReference type="Proteomes" id="UP000509303">
    <property type="component" value="Chromosome"/>
</dbReference>
<name>A0A7H8N5U7_9ACTN</name>
<keyword evidence="3" id="KW-1185">Reference proteome</keyword>
<accession>A0A7H8N5U7</accession>
<evidence type="ECO:0000313" key="2">
    <source>
        <dbReference type="EMBL" id="QKW49884.1"/>
    </source>
</evidence>